<sequence length="232" mass="24697">MGCWTCQAVPPTVLANNLDLIMLLRGPTLFAQRHLSKRSIQIVSKPIADREANPAVAFLKKRKSYCDALTNGKPAKTGVKPSKTHTAKAGKTVAHPKKTNTAAKVKPSKTGSKGKPTKTATKKTNSTAKPPTKKQYQNLIAKLPICSFGCISKQLGSFDYATVSNSVCKAGFDEMASSCVKVNCKNQNDVKSASNFLMARKGYCFFASVMGKDGKQGGSNATAGITHIGVRA</sequence>
<feature type="compositionally biased region" description="Low complexity" evidence="1">
    <location>
        <begin position="108"/>
        <end position="133"/>
    </location>
</feature>
<evidence type="ECO:0000256" key="1">
    <source>
        <dbReference type="SAM" id="MobiDB-lite"/>
    </source>
</evidence>
<feature type="region of interest" description="Disordered" evidence="1">
    <location>
        <begin position="76"/>
        <end position="133"/>
    </location>
</feature>
<accession>A0A1Y2BML7</accession>
<proteinExistence type="predicted"/>
<evidence type="ECO:0000313" key="2">
    <source>
        <dbReference type="EMBL" id="ORY35998.1"/>
    </source>
</evidence>
<organism evidence="2 3">
    <name type="scientific">Rhizoclosmatium globosum</name>
    <dbReference type="NCBI Taxonomy" id="329046"/>
    <lineage>
        <taxon>Eukaryota</taxon>
        <taxon>Fungi</taxon>
        <taxon>Fungi incertae sedis</taxon>
        <taxon>Chytridiomycota</taxon>
        <taxon>Chytridiomycota incertae sedis</taxon>
        <taxon>Chytridiomycetes</taxon>
        <taxon>Chytridiales</taxon>
        <taxon>Chytriomycetaceae</taxon>
        <taxon>Rhizoclosmatium</taxon>
    </lineage>
</organism>
<protein>
    <submittedName>
        <fullName evidence="2">Uncharacterized protein</fullName>
    </submittedName>
</protein>
<dbReference type="EMBL" id="MCGO01000059">
    <property type="protein sequence ID" value="ORY35998.1"/>
    <property type="molecule type" value="Genomic_DNA"/>
</dbReference>
<dbReference type="Proteomes" id="UP000193642">
    <property type="component" value="Unassembled WGS sequence"/>
</dbReference>
<evidence type="ECO:0000313" key="3">
    <source>
        <dbReference type="Proteomes" id="UP000193642"/>
    </source>
</evidence>
<dbReference type="AlphaFoldDB" id="A0A1Y2BML7"/>
<gene>
    <name evidence="2" type="ORF">BCR33DRAFT_836465</name>
</gene>
<keyword evidence="3" id="KW-1185">Reference proteome</keyword>
<reference evidence="2 3" key="1">
    <citation type="submission" date="2016-07" db="EMBL/GenBank/DDBJ databases">
        <title>Pervasive Adenine N6-methylation of Active Genes in Fungi.</title>
        <authorList>
            <consortium name="DOE Joint Genome Institute"/>
            <person name="Mondo S.J."/>
            <person name="Dannebaum R.O."/>
            <person name="Kuo R.C."/>
            <person name="Labutti K."/>
            <person name="Haridas S."/>
            <person name="Kuo A."/>
            <person name="Salamov A."/>
            <person name="Ahrendt S.R."/>
            <person name="Lipzen A."/>
            <person name="Sullivan W."/>
            <person name="Andreopoulos W.B."/>
            <person name="Clum A."/>
            <person name="Lindquist E."/>
            <person name="Daum C."/>
            <person name="Ramamoorthy G.K."/>
            <person name="Gryganskyi A."/>
            <person name="Culley D."/>
            <person name="Magnuson J.K."/>
            <person name="James T.Y."/>
            <person name="O'Malley M.A."/>
            <person name="Stajich J.E."/>
            <person name="Spatafora J.W."/>
            <person name="Visel A."/>
            <person name="Grigoriev I.V."/>
        </authorList>
    </citation>
    <scope>NUCLEOTIDE SEQUENCE [LARGE SCALE GENOMIC DNA]</scope>
    <source>
        <strain evidence="2 3">JEL800</strain>
    </source>
</reference>
<feature type="compositionally biased region" description="Basic residues" evidence="1">
    <location>
        <begin position="82"/>
        <end position="98"/>
    </location>
</feature>
<comment type="caution">
    <text evidence="2">The sequence shown here is derived from an EMBL/GenBank/DDBJ whole genome shotgun (WGS) entry which is preliminary data.</text>
</comment>
<name>A0A1Y2BML7_9FUNG</name>